<proteinExistence type="predicted"/>
<dbReference type="InterPro" id="IPR015422">
    <property type="entry name" value="PyrdxlP-dep_Trfase_small"/>
</dbReference>
<dbReference type="Proteomes" id="UP000195089">
    <property type="component" value="Unassembled WGS sequence"/>
</dbReference>
<organism evidence="2 3">
    <name type="scientific">Bacillus thuringiensis serovar pingluonsis</name>
    <dbReference type="NCBI Taxonomy" id="180881"/>
    <lineage>
        <taxon>Bacteria</taxon>
        <taxon>Bacillati</taxon>
        <taxon>Bacillota</taxon>
        <taxon>Bacilli</taxon>
        <taxon>Bacillales</taxon>
        <taxon>Bacillaceae</taxon>
        <taxon>Bacillus</taxon>
        <taxon>Bacillus cereus group</taxon>
    </lineage>
</organism>
<evidence type="ECO:0000313" key="2">
    <source>
        <dbReference type="EMBL" id="OTY46720.1"/>
    </source>
</evidence>
<sequence>MEPGIVSDGRNKETNEHNRSKLELVRLTIPRRVYTNNHLDVVAHSVISLYNKRDRICGLRMTYKPTLLRFFNGRFEPLSNNKELILDTVNI</sequence>
<dbReference type="PANTHER" id="PTHR32325">
    <property type="entry name" value="BETA-ELIMINATING LYASE-LIKE PROTEIN-RELATED"/>
    <property type="match status" value="1"/>
</dbReference>
<evidence type="ECO:0000313" key="3">
    <source>
        <dbReference type="Proteomes" id="UP000195089"/>
    </source>
</evidence>
<dbReference type="PANTHER" id="PTHR32325:SF4">
    <property type="entry name" value="TRYPTOPHANASE"/>
    <property type="match status" value="1"/>
</dbReference>
<feature type="compositionally biased region" description="Basic and acidic residues" evidence="1">
    <location>
        <begin position="9"/>
        <end position="20"/>
    </location>
</feature>
<feature type="region of interest" description="Disordered" evidence="1">
    <location>
        <begin position="1"/>
        <end position="20"/>
    </location>
</feature>
<reference evidence="2 3" key="1">
    <citation type="submission" date="2016-10" db="EMBL/GenBank/DDBJ databases">
        <title>Comparative genomics of Bacillus thuringiensis reveals a path to pathogens against multiple invertebrate hosts.</title>
        <authorList>
            <person name="Zheng J."/>
            <person name="Gao Q."/>
            <person name="Liu H."/>
            <person name="Peng D."/>
            <person name="Ruan L."/>
            <person name="Sun M."/>
        </authorList>
    </citation>
    <scope>NUCLEOTIDE SEQUENCE [LARGE SCALE GENOMIC DNA]</scope>
    <source>
        <strain evidence="2">BGSC 4BX1</strain>
    </source>
</reference>
<dbReference type="SUPFAM" id="SSF53383">
    <property type="entry name" value="PLP-dependent transferases"/>
    <property type="match status" value="1"/>
</dbReference>
<dbReference type="InterPro" id="IPR015424">
    <property type="entry name" value="PyrdxlP-dep_Trfase"/>
</dbReference>
<dbReference type="AlphaFoldDB" id="A0A243BIE0"/>
<comment type="caution">
    <text evidence="2">The sequence shown here is derived from an EMBL/GenBank/DDBJ whole genome shotgun (WGS) entry which is preliminary data.</text>
</comment>
<name>A0A243BIE0_BACTU</name>
<protein>
    <submittedName>
        <fullName evidence="2">Uncharacterized protein</fullName>
    </submittedName>
</protein>
<dbReference type="RefSeq" id="WP_078986230.1">
    <property type="nucleotide sequence ID" value="NZ_NFDL01000036.1"/>
</dbReference>
<evidence type="ECO:0000256" key="1">
    <source>
        <dbReference type="SAM" id="MobiDB-lite"/>
    </source>
</evidence>
<gene>
    <name evidence="2" type="ORF">BK742_08995</name>
</gene>
<accession>A0A243BIE0</accession>
<dbReference type="Gene3D" id="3.90.1150.10">
    <property type="entry name" value="Aspartate Aminotransferase, domain 1"/>
    <property type="match status" value="1"/>
</dbReference>
<dbReference type="EMBL" id="NFDL01000036">
    <property type="protein sequence ID" value="OTY46720.1"/>
    <property type="molecule type" value="Genomic_DNA"/>
</dbReference>